<gene>
    <name evidence="2" type="ORF">FEF34_06310</name>
</gene>
<keyword evidence="1" id="KW-1133">Transmembrane helix</keyword>
<dbReference type="AlphaFoldDB" id="A0A5R9E196"/>
<feature type="transmembrane region" description="Helical" evidence="1">
    <location>
        <begin position="12"/>
        <end position="34"/>
    </location>
</feature>
<evidence type="ECO:0000256" key="1">
    <source>
        <dbReference type="SAM" id="Phobius"/>
    </source>
</evidence>
<evidence type="ECO:0000313" key="2">
    <source>
        <dbReference type="EMBL" id="TLQ42819.1"/>
    </source>
</evidence>
<evidence type="ECO:0000313" key="3">
    <source>
        <dbReference type="Proteomes" id="UP000305921"/>
    </source>
</evidence>
<dbReference type="RefSeq" id="WP_138052226.1">
    <property type="nucleotide sequence ID" value="NZ_VAWE01000001.1"/>
</dbReference>
<proteinExistence type="predicted"/>
<dbReference type="EMBL" id="VAWE01000001">
    <property type="protein sequence ID" value="TLQ42819.1"/>
    <property type="molecule type" value="Genomic_DNA"/>
</dbReference>
<keyword evidence="1" id="KW-0812">Transmembrane</keyword>
<reference evidence="2 3" key="1">
    <citation type="submission" date="2019-05" db="EMBL/GenBank/DDBJ databases">
        <title>Streptomyces marianii sp. nov., a novel marine actinomycete from southern coast of India.</title>
        <authorList>
            <person name="Iniyan A.M."/>
            <person name="Wink J."/>
            <person name="Ramprasad E."/>
            <person name="Ramana C.V."/>
            <person name="Bunk B."/>
            <person name="Sproer C."/>
            <person name="Joseph F.-J.R.S."/>
            <person name="Vincent S.G.P."/>
        </authorList>
    </citation>
    <scope>NUCLEOTIDE SEQUENCE [LARGE SCALE GENOMIC DNA]</scope>
    <source>
        <strain evidence="2 3">ICN19</strain>
    </source>
</reference>
<keyword evidence="1" id="KW-0472">Membrane</keyword>
<keyword evidence="3" id="KW-1185">Reference proteome</keyword>
<name>A0A5R9E196_9ACTN</name>
<sequence length="70" mass="7175">MSSQVPVCDHRVYEVVIVFLVSLVAGLGAGLLWAALGMSLASVVGTGAAVFAGVFGLCMTVVVYVKKQST</sequence>
<feature type="transmembrane region" description="Helical" evidence="1">
    <location>
        <begin position="40"/>
        <end position="65"/>
    </location>
</feature>
<comment type="caution">
    <text evidence="2">The sequence shown here is derived from an EMBL/GenBank/DDBJ whole genome shotgun (WGS) entry which is preliminary data.</text>
</comment>
<protein>
    <submittedName>
        <fullName evidence="2">Uncharacterized protein</fullName>
    </submittedName>
</protein>
<organism evidence="2 3">
    <name type="scientific">Streptomyces marianii</name>
    <dbReference type="NCBI Taxonomy" id="1817406"/>
    <lineage>
        <taxon>Bacteria</taxon>
        <taxon>Bacillati</taxon>
        <taxon>Actinomycetota</taxon>
        <taxon>Actinomycetes</taxon>
        <taxon>Kitasatosporales</taxon>
        <taxon>Streptomycetaceae</taxon>
        <taxon>Streptomyces</taxon>
    </lineage>
</organism>
<accession>A0A5R9E196</accession>
<dbReference type="Proteomes" id="UP000305921">
    <property type="component" value="Unassembled WGS sequence"/>
</dbReference>